<dbReference type="OrthoDB" id="5295174at2"/>
<dbReference type="InterPro" id="IPR011990">
    <property type="entry name" value="TPR-like_helical_dom_sf"/>
</dbReference>
<dbReference type="STRING" id="454006.SAMN05421825_0887"/>
<dbReference type="SMART" id="SM00342">
    <property type="entry name" value="HTH_ARAC"/>
    <property type="match status" value="1"/>
</dbReference>
<evidence type="ECO:0000256" key="2">
    <source>
        <dbReference type="ARBA" id="ARBA00023125"/>
    </source>
</evidence>
<feature type="domain" description="HTH araC/xylS-type" evidence="5">
    <location>
        <begin position="361"/>
        <end position="473"/>
    </location>
</feature>
<accession>A0A1G7HS83</accession>
<dbReference type="GO" id="GO:0003700">
    <property type="term" value="F:DNA-binding transcription factor activity"/>
    <property type="evidence" value="ECO:0007669"/>
    <property type="project" value="InterPro"/>
</dbReference>
<evidence type="ECO:0000259" key="5">
    <source>
        <dbReference type="PROSITE" id="PS01124"/>
    </source>
</evidence>
<keyword evidence="2 6" id="KW-0238">DNA-binding</keyword>
<keyword evidence="7" id="KW-1185">Reference proteome</keyword>
<evidence type="ECO:0000256" key="1">
    <source>
        <dbReference type="ARBA" id="ARBA00023015"/>
    </source>
</evidence>
<dbReference type="InterPro" id="IPR009057">
    <property type="entry name" value="Homeodomain-like_sf"/>
</dbReference>
<evidence type="ECO:0000256" key="4">
    <source>
        <dbReference type="SAM" id="Phobius"/>
    </source>
</evidence>
<sequence>MKLILAFFLVFGTIIKAQNSRDAETLFLESKDLLYKKPSESAIISEFLFKNSSDNNDKIKALLLLTESYLIRGDYNSASEKLFQCLELSKESNRTENEFQINFLLARLCDELGIEFSQLYLIKNEKEITQNYYEKAIKSYSDSNWNQTVKDLKLFEKQKNKSFPELSNFYYALSYSNLGKLDSAQYYAQKIQRYEPYYFYAKAKIQSSRKESDKNIDYIESLKLINKKVQDVWLREEIYNLAVKNYNKSKNKDKYREYYQLQTALQDSLSSVKENARISFLNKIGQKQDEILETKSEQQTKMSYFIAIAILLVFTVAYFFNRKLNQKQNDYEKSKQEAEDREKFIAENKAQESAGKIVIPDKTISFLLEKLEKFESNDEYLDSEISLNLLAENLNTNTKYLSEIINTYKNKNFHSYINELRINYIINKLKNNPVYLKYKVSHLAEEAGFSSHSLFSTVFKQVTGHSPASFIKTIKNQ</sequence>
<dbReference type="AlphaFoldDB" id="A0A1G7HS83"/>
<dbReference type="GO" id="GO:0043565">
    <property type="term" value="F:sequence-specific DNA binding"/>
    <property type="evidence" value="ECO:0007669"/>
    <property type="project" value="InterPro"/>
</dbReference>
<protein>
    <submittedName>
        <fullName evidence="6">AraC-type DNA-binding protein</fullName>
    </submittedName>
</protein>
<reference evidence="7" key="1">
    <citation type="submission" date="2016-10" db="EMBL/GenBank/DDBJ databases">
        <authorList>
            <person name="Varghese N."/>
            <person name="Submissions S."/>
        </authorList>
    </citation>
    <scope>NUCLEOTIDE SEQUENCE [LARGE SCALE GENOMIC DNA]</scope>
    <source>
        <strain evidence="7">DSM 19684</strain>
    </source>
</reference>
<evidence type="ECO:0000256" key="3">
    <source>
        <dbReference type="ARBA" id="ARBA00023163"/>
    </source>
</evidence>
<dbReference type="Gene3D" id="1.25.40.10">
    <property type="entry name" value="Tetratricopeptide repeat domain"/>
    <property type="match status" value="1"/>
</dbReference>
<dbReference type="PROSITE" id="PS01124">
    <property type="entry name" value="HTH_ARAC_FAMILY_2"/>
    <property type="match status" value="1"/>
</dbReference>
<dbReference type="PANTHER" id="PTHR43280">
    <property type="entry name" value="ARAC-FAMILY TRANSCRIPTIONAL REGULATOR"/>
    <property type="match status" value="1"/>
</dbReference>
<dbReference type="RefSeq" id="WP_089871675.1">
    <property type="nucleotide sequence ID" value="NZ_FNBH01000001.1"/>
</dbReference>
<name>A0A1G7HS83_9FLAO</name>
<dbReference type="SUPFAM" id="SSF48452">
    <property type="entry name" value="TPR-like"/>
    <property type="match status" value="1"/>
</dbReference>
<keyword evidence="3" id="KW-0804">Transcription</keyword>
<dbReference type="Pfam" id="PF12833">
    <property type="entry name" value="HTH_18"/>
    <property type="match status" value="1"/>
</dbReference>
<gene>
    <name evidence="6" type="ORF">SAMN05421825_0887</name>
</gene>
<keyword evidence="4" id="KW-1133">Transmembrane helix</keyword>
<dbReference type="InterPro" id="IPR018060">
    <property type="entry name" value="HTH_AraC"/>
</dbReference>
<feature type="transmembrane region" description="Helical" evidence="4">
    <location>
        <begin position="302"/>
        <end position="320"/>
    </location>
</feature>
<dbReference type="Gene3D" id="1.10.10.60">
    <property type="entry name" value="Homeodomain-like"/>
    <property type="match status" value="2"/>
</dbReference>
<organism evidence="6 7">
    <name type="scientific">Epilithonimonas hungarica</name>
    <dbReference type="NCBI Taxonomy" id="454006"/>
    <lineage>
        <taxon>Bacteria</taxon>
        <taxon>Pseudomonadati</taxon>
        <taxon>Bacteroidota</taxon>
        <taxon>Flavobacteriia</taxon>
        <taxon>Flavobacteriales</taxon>
        <taxon>Weeksellaceae</taxon>
        <taxon>Chryseobacterium group</taxon>
        <taxon>Epilithonimonas</taxon>
    </lineage>
</organism>
<dbReference type="SUPFAM" id="SSF46689">
    <property type="entry name" value="Homeodomain-like"/>
    <property type="match status" value="1"/>
</dbReference>
<dbReference type="PANTHER" id="PTHR43280:SF2">
    <property type="entry name" value="HTH-TYPE TRANSCRIPTIONAL REGULATOR EXSA"/>
    <property type="match status" value="1"/>
</dbReference>
<keyword evidence="1" id="KW-0805">Transcription regulation</keyword>
<dbReference type="Proteomes" id="UP000199203">
    <property type="component" value="Unassembled WGS sequence"/>
</dbReference>
<proteinExistence type="predicted"/>
<evidence type="ECO:0000313" key="7">
    <source>
        <dbReference type="Proteomes" id="UP000199203"/>
    </source>
</evidence>
<dbReference type="EMBL" id="FNBH01000001">
    <property type="protein sequence ID" value="SDF03285.1"/>
    <property type="molecule type" value="Genomic_DNA"/>
</dbReference>
<keyword evidence="4" id="KW-0812">Transmembrane</keyword>
<evidence type="ECO:0000313" key="6">
    <source>
        <dbReference type="EMBL" id="SDF03285.1"/>
    </source>
</evidence>
<keyword evidence="4" id="KW-0472">Membrane</keyword>